<dbReference type="Proteomes" id="UP000688947">
    <property type="component" value="Unassembled WGS sequence"/>
</dbReference>
<feature type="non-terminal residue" evidence="1">
    <location>
        <position position="1"/>
    </location>
</feature>
<sequence length="65" mass="7340">LALKTLIETLDIATKEAQKPQIGEEANSFQSLKDRWSSRRNTDEVLPASKTGLPNLHDPGFFRCR</sequence>
<comment type="caution">
    <text evidence="1">The sequence shown here is derived from an EMBL/GenBank/DDBJ whole genome shotgun (WGS) entry which is preliminary data.</text>
</comment>
<evidence type="ECO:0000313" key="2">
    <source>
        <dbReference type="Proteomes" id="UP000688947"/>
    </source>
</evidence>
<accession>A0A8T1UVU0</accession>
<proteinExistence type="predicted"/>
<reference evidence="1" key="1">
    <citation type="submission" date="2021-01" db="EMBL/GenBank/DDBJ databases">
        <title>Phytophthora aleatoria, a newly-described species from Pinus radiata is distinct from Phytophthora cactorum isolates based on comparative genomics.</title>
        <authorList>
            <person name="Mcdougal R."/>
            <person name="Panda P."/>
            <person name="Williams N."/>
            <person name="Studholme D.J."/>
        </authorList>
    </citation>
    <scope>NUCLEOTIDE SEQUENCE</scope>
    <source>
        <strain evidence="1">NZFS 3830</strain>
    </source>
</reference>
<organism evidence="1 2">
    <name type="scientific">Phytophthora cactorum</name>
    <dbReference type="NCBI Taxonomy" id="29920"/>
    <lineage>
        <taxon>Eukaryota</taxon>
        <taxon>Sar</taxon>
        <taxon>Stramenopiles</taxon>
        <taxon>Oomycota</taxon>
        <taxon>Peronosporomycetes</taxon>
        <taxon>Peronosporales</taxon>
        <taxon>Peronosporaceae</taxon>
        <taxon>Phytophthora</taxon>
    </lineage>
</organism>
<dbReference type="AlphaFoldDB" id="A0A8T1UVU0"/>
<dbReference type="EMBL" id="JAENGZ010000082">
    <property type="protein sequence ID" value="KAG6970039.1"/>
    <property type="molecule type" value="Genomic_DNA"/>
</dbReference>
<evidence type="ECO:0000313" key="1">
    <source>
        <dbReference type="EMBL" id="KAG6970039.1"/>
    </source>
</evidence>
<gene>
    <name evidence="1" type="ORF">JG687_00002849</name>
</gene>
<dbReference type="OrthoDB" id="165194at2759"/>
<name>A0A8T1UVU0_9STRA</name>
<protein>
    <submittedName>
        <fullName evidence="1">Uncharacterized protein</fullName>
    </submittedName>
</protein>